<accession>A0AA37TRP8</accession>
<dbReference type="InterPro" id="IPR001509">
    <property type="entry name" value="Epimerase_deHydtase"/>
</dbReference>
<dbReference type="EMBL" id="BSPL01000038">
    <property type="protein sequence ID" value="GLS74581.1"/>
    <property type="molecule type" value="Genomic_DNA"/>
</dbReference>
<dbReference type="SUPFAM" id="SSF51735">
    <property type="entry name" value="NAD(P)-binding Rossmann-fold domains"/>
    <property type="match status" value="1"/>
</dbReference>
<comment type="caution">
    <text evidence="2">The sequence shown here is derived from an EMBL/GenBank/DDBJ whole genome shotgun (WGS) entry which is preliminary data.</text>
</comment>
<evidence type="ECO:0000313" key="3">
    <source>
        <dbReference type="Proteomes" id="UP001157440"/>
    </source>
</evidence>
<dbReference type="AlphaFoldDB" id="A0AA37TRP8"/>
<sequence length="414" mass="43423">MAEIRHLIVTGASGYVGRGLVAAALAEGRAVTALGRGARGLPAGLRVVPWSLGDPLPPACLDPALPPDHQALVHLAHDWRERAPGDDRNRVGTRLLRDGARALGLGRIVFASSQSARPDAPNAYGRVKWAIEQLFDGPGELSLRIGLVYGGPPMAMYGLLRRLARLPVIPMVAPGTRVQPIHRTEVARGVLLGLDGPLRGAVGLAGPVPVTFGAVLTALAVGTGGRQPIIVPIPLRLALLGCAALNAIPFGPRIDRERILGLAGTRPMPSAADLARLGLPVRPLADGLLGEPAARRALLEEGRILERYVLRARPGGALVRRYVRALTRDGAVAPLALPLPVRAAPGLLRVIEPLDRNAPLARRLALATRLVEASPAGEAALGRPGRARRLAGLAADGAFEILAMPVRATRALLR</sequence>
<evidence type="ECO:0000313" key="2">
    <source>
        <dbReference type="EMBL" id="GLS74581.1"/>
    </source>
</evidence>
<dbReference type="Pfam" id="PF01370">
    <property type="entry name" value="Epimerase"/>
    <property type="match status" value="1"/>
</dbReference>
<reference evidence="3" key="1">
    <citation type="journal article" date="2019" name="Int. J. Syst. Evol. Microbiol.">
        <title>The Global Catalogue of Microorganisms (GCM) 10K type strain sequencing project: providing services to taxonomists for standard genome sequencing and annotation.</title>
        <authorList>
            <consortium name="The Broad Institute Genomics Platform"/>
            <consortium name="The Broad Institute Genome Sequencing Center for Infectious Disease"/>
            <person name="Wu L."/>
            <person name="Ma J."/>
        </authorList>
    </citation>
    <scope>NUCLEOTIDE SEQUENCE [LARGE SCALE GENOMIC DNA]</scope>
    <source>
        <strain evidence="3">NBRC 103632</strain>
    </source>
</reference>
<feature type="domain" description="NAD-dependent epimerase/dehydratase" evidence="1">
    <location>
        <begin position="8"/>
        <end position="120"/>
    </location>
</feature>
<dbReference type="Gene3D" id="3.40.50.720">
    <property type="entry name" value="NAD(P)-binding Rossmann-like Domain"/>
    <property type="match status" value="1"/>
</dbReference>
<proteinExistence type="predicted"/>
<dbReference type="Proteomes" id="UP001157440">
    <property type="component" value="Unassembled WGS sequence"/>
</dbReference>
<evidence type="ECO:0000259" key="1">
    <source>
        <dbReference type="Pfam" id="PF01370"/>
    </source>
</evidence>
<dbReference type="RefSeq" id="WP_238195833.1">
    <property type="nucleotide sequence ID" value="NZ_BPQZ01000006.1"/>
</dbReference>
<keyword evidence="3" id="KW-1185">Reference proteome</keyword>
<dbReference type="InterPro" id="IPR036291">
    <property type="entry name" value="NAD(P)-bd_dom_sf"/>
</dbReference>
<name>A0AA37TRP8_9HYPH</name>
<protein>
    <recommendedName>
        <fullName evidence="1">NAD-dependent epimerase/dehydratase domain-containing protein</fullName>
    </recommendedName>
</protein>
<organism evidence="2 3">
    <name type="scientific">Methylobacterium tardum</name>
    <dbReference type="NCBI Taxonomy" id="374432"/>
    <lineage>
        <taxon>Bacteria</taxon>
        <taxon>Pseudomonadati</taxon>
        <taxon>Pseudomonadota</taxon>
        <taxon>Alphaproteobacteria</taxon>
        <taxon>Hyphomicrobiales</taxon>
        <taxon>Methylobacteriaceae</taxon>
        <taxon>Methylobacterium</taxon>
    </lineage>
</organism>
<gene>
    <name evidence="2" type="ORF">GCM10007890_65990</name>
</gene>